<evidence type="ECO:0000313" key="3">
    <source>
        <dbReference type="Proteomes" id="UP000443070"/>
    </source>
</evidence>
<dbReference type="EMBL" id="WNBW01000011">
    <property type="protein sequence ID" value="MTU04808.1"/>
    <property type="molecule type" value="Genomic_DNA"/>
</dbReference>
<reference evidence="3 4" key="1">
    <citation type="journal article" date="2019" name="Nat. Med.">
        <title>A library of human gut bacterial isolates paired with longitudinal multiomics data enables mechanistic microbiome research.</title>
        <authorList>
            <person name="Poyet M."/>
            <person name="Groussin M."/>
            <person name="Gibbons S.M."/>
            <person name="Avila-Pacheco J."/>
            <person name="Jiang X."/>
            <person name="Kearney S.M."/>
            <person name="Perrotta A.R."/>
            <person name="Berdy B."/>
            <person name="Zhao S."/>
            <person name="Lieberman T.D."/>
            <person name="Swanson P.K."/>
            <person name="Smith M."/>
            <person name="Roesemann S."/>
            <person name="Alexander J.E."/>
            <person name="Rich S.A."/>
            <person name="Livny J."/>
            <person name="Vlamakis H."/>
            <person name="Clish C."/>
            <person name="Bullock K."/>
            <person name="Deik A."/>
            <person name="Scott J."/>
            <person name="Pierce K.A."/>
            <person name="Xavier R.J."/>
            <person name="Alm E.J."/>
        </authorList>
    </citation>
    <scope>NUCLEOTIDE SEQUENCE [LARGE SCALE GENOMIC DNA]</scope>
    <source>
        <strain evidence="1 4">BIOML-A13</strain>
        <strain evidence="2 3">BIOML-A3</strain>
    </source>
</reference>
<gene>
    <name evidence="1" type="ORF">GMD11_10445</name>
    <name evidence="2" type="ORF">GMD18_10435</name>
</gene>
<sequence>MKNLVEIKNNQVVVSSRQVAEKFGKQHKDVLENIRNILVAENSATKFYQESIHEYRGQRFPEYLMNRDGFTLLAMGFTGKDALQWKMKYIAAFNEMEQALNSKPVSTLKAREVEARLNNSRARVASTFLKVAQMTDLPEYKHICQQKAAEVLSGLPLLPMEEAKEITYSATDIGKMLGVSANKIGKIANQHNLKTPQYGKLFYSKSEHSCKEVETFRYYECAILKFREILKGGVVA</sequence>
<name>A0A7X2XHL6_9FIRM</name>
<dbReference type="Pfam" id="PF09669">
    <property type="entry name" value="Phage_pRha"/>
    <property type="match status" value="1"/>
</dbReference>
<dbReference type="AlphaFoldDB" id="A0A7X2XHL6"/>
<dbReference type="NCBIfam" id="TIGR02681">
    <property type="entry name" value="phage_pRha"/>
    <property type="match status" value="1"/>
</dbReference>
<dbReference type="InterPro" id="IPR014054">
    <property type="entry name" value="Phage_regulatory_Rha"/>
</dbReference>
<dbReference type="Proteomes" id="UP000484547">
    <property type="component" value="Unassembled WGS sequence"/>
</dbReference>
<dbReference type="EMBL" id="WNBM01000010">
    <property type="protein sequence ID" value="MTT76677.1"/>
    <property type="molecule type" value="Genomic_DNA"/>
</dbReference>
<dbReference type="Proteomes" id="UP000443070">
    <property type="component" value="Unassembled WGS sequence"/>
</dbReference>
<accession>A0A7X2XHL6</accession>
<dbReference type="RefSeq" id="WP_149877404.1">
    <property type="nucleotide sequence ID" value="NZ_WNBG01000011.1"/>
</dbReference>
<evidence type="ECO:0000313" key="4">
    <source>
        <dbReference type="Proteomes" id="UP000484547"/>
    </source>
</evidence>
<protein>
    <submittedName>
        <fullName evidence="1">Phage regulatory protein</fullName>
    </submittedName>
</protein>
<keyword evidence="3" id="KW-1185">Reference proteome</keyword>
<evidence type="ECO:0000313" key="1">
    <source>
        <dbReference type="EMBL" id="MTT76677.1"/>
    </source>
</evidence>
<organism evidence="1 4">
    <name type="scientific">Phascolarctobacterium faecium</name>
    <dbReference type="NCBI Taxonomy" id="33025"/>
    <lineage>
        <taxon>Bacteria</taxon>
        <taxon>Bacillati</taxon>
        <taxon>Bacillota</taxon>
        <taxon>Negativicutes</taxon>
        <taxon>Acidaminococcales</taxon>
        <taxon>Acidaminococcaceae</taxon>
        <taxon>Phascolarctobacterium</taxon>
    </lineage>
</organism>
<proteinExistence type="predicted"/>
<dbReference type="OrthoDB" id="9812611at2"/>
<evidence type="ECO:0000313" key="2">
    <source>
        <dbReference type="EMBL" id="MTU04808.1"/>
    </source>
</evidence>
<comment type="caution">
    <text evidence="1">The sequence shown here is derived from an EMBL/GenBank/DDBJ whole genome shotgun (WGS) entry which is preliminary data.</text>
</comment>